<dbReference type="InterPro" id="IPR036864">
    <property type="entry name" value="Zn2-C6_fun-type_DNA-bd_sf"/>
</dbReference>
<evidence type="ECO:0000256" key="3">
    <source>
        <dbReference type="ARBA" id="ARBA00023242"/>
    </source>
</evidence>
<dbReference type="PROSITE" id="PS50048">
    <property type="entry name" value="ZN2_CY6_FUNGAL_2"/>
    <property type="match status" value="1"/>
</dbReference>
<keyword evidence="2" id="KW-0479">Metal-binding</keyword>
<sequence length="752" mass="83041">MNPAPLSKDTRPGNAIHREQELPTRLARQNACLECQRRKLRCDKRVPCASCIRRGCPNICPTGTLRSSGRGKRSVMSGVPKLTAIMAEMGERIRQLEQAVASTTHERGCSPHPLLSNTPQMPTPSAPAQTAEVSGSFSVNGAGHAVYFGPTAASEALFSIEAGSSGQSQKRKLSSFMTITESFPFASGTTLIWDPDQALEQLFAQLPSELRAWSLCKTYYRNGCWTGTPVMQSEAVELVTQVYQPFHGGAEAQPHAPATLHQLAVFYLMLALGALVDLALPAYSSEADHYFDLGCAALAVRSVFESPTVVTVQALILMAIYYCHGGKRFTMDGAWSTVSLASNISQTLGMHRESFGSKLSPMAADRCRALFWEIYFIETLYGLSVGRPTGTFLSNIDCPFPPDEDPETQPYAKLYPEYRKSRWTFIKEVTAPIMETFLTTTKPSYETVLDLDQKIRKYQLSSPFDSFPVPEDDDNPSTFVQRNMIPHFSNIMLMYIHSGSFMEAMRDNRENPLASSYAASFLAGYRSASEVIKADIRNFTTYPMLFIRWWGIWKSLFNAAIIVGTIATRYPGSRIAPHAMVELFTAVDLIEKGAVSSASGRARSGLAILQRLRDKAIAVYSQYSGNNLLPPPPTDPDADDELEMFAGYTRAVANKVFKFGLRAPERSEPSPPPQWQIPDDFDPSIVEYFALPNSETPFGDVTALPQPQNVGIDAGFFFTVPPLSYAAEGVGLDFQPTLSVMQMQWAEFLQSL</sequence>
<dbReference type="PANTHER" id="PTHR31001:SF56">
    <property type="entry name" value="ZN(2)-C6 FUNGAL-TYPE DOMAIN-CONTAINING PROTEIN"/>
    <property type="match status" value="1"/>
</dbReference>
<comment type="caution">
    <text evidence="5">The sequence shown here is derived from an EMBL/GenBank/DDBJ whole genome shotgun (WGS) entry which is preliminary data.</text>
</comment>
<dbReference type="PANTHER" id="PTHR31001">
    <property type="entry name" value="UNCHARACTERIZED TRANSCRIPTIONAL REGULATORY PROTEIN"/>
    <property type="match status" value="1"/>
</dbReference>
<dbReference type="EMBL" id="JARJCN010000019">
    <property type="protein sequence ID" value="KAJ7092003.1"/>
    <property type="molecule type" value="Genomic_DNA"/>
</dbReference>
<dbReference type="CDD" id="cd00067">
    <property type="entry name" value="GAL4"/>
    <property type="match status" value="1"/>
</dbReference>
<keyword evidence="6" id="KW-1185">Reference proteome</keyword>
<evidence type="ECO:0000313" key="6">
    <source>
        <dbReference type="Proteomes" id="UP001222325"/>
    </source>
</evidence>
<evidence type="ECO:0000256" key="1">
    <source>
        <dbReference type="ARBA" id="ARBA00004123"/>
    </source>
</evidence>
<name>A0AAD6U938_9AGAR</name>
<proteinExistence type="predicted"/>
<dbReference type="SMART" id="SM00906">
    <property type="entry name" value="Fungal_trans"/>
    <property type="match status" value="1"/>
</dbReference>
<comment type="subcellular location">
    <subcellularLocation>
        <location evidence="1">Nucleus</location>
    </subcellularLocation>
</comment>
<dbReference type="Gene3D" id="4.10.240.10">
    <property type="entry name" value="Zn(2)-C6 fungal-type DNA-binding domain"/>
    <property type="match status" value="1"/>
</dbReference>
<dbReference type="InterPro" id="IPR050613">
    <property type="entry name" value="Sec_Metabolite_Reg"/>
</dbReference>
<dbReference type="Pfam" id="PF04082">
    <property type="entry name" value="Fungal_trans"/>
    <property type="match status" value="1"/>
</dbReference>
<evidence type="ECO:0000256" key="2">
    <source>
        <dbReference type="ARBA" id="ARBA00022723"/>
    </source>
</evidence>
<dbReference type="InterPro" id="IPR007219">
    <property type="entry name" value="XnlR_reg_dom"/>
</dbReference>
<dbReference type="CDD" id="cd12148">
    <property type="entry name" value="fungal_TF_MHR"/>
    <property type="match status" value="1"/>
</dbReference>
<gene>
    <name evidence="5" type="ORF">B0H15DRAFT_835006</name>
</gene>
<dbReference type="GO" id="GO:0005634">
    <property type="term" value="C:nucleus"/>
    <property type="evidence" value="ECO:0007669"/>
    <property type="project" value="UniProtKB-SubCell"/>
</dbReference>
<accession>A0AAD6U938</accession>
<evidence type="ECO:0000259" key="4">
    <source>
        <dbReference type="PROSITE" id="PS50048"/>
    </source>
</evidence>
<keyword evidence="3" id="KW-0539">Nucleus</keyword>
<dbReference type="SUPFAM" id="SSF57701">
    <property type="entry name" value="Zn2/Cys6 DNA-binding domain"/>
    <property type="match status" value="1"/>
</dbReference>
<dbReference type="InterPro" id="IPR001138">
    <property type="entry name" value="Zn2Cys6_DnaBD"/>
</dbReference>
<dbReference type="GO" id="GO:0008270">
    <property type="term" value="F:zinc ion binding"/>
    <property type="evidence" value="ECO:0007669"/>
    <property type="project" value="InterPro"/>
</dbReference>
<dbReference type="GO" id="GO:0003677">
    <property type="term" value="F:DNA binding"/>
    <property type="evidence" value="ECO:0007669"/>
    <property type="project" value="InterPro"/>
</dbReference>
<dbReference type="AlphaFoldDB" id="A0AAD6U938"/>
<organism evidence="5 6">
    <name type="scientific">Mycena belliarum</name>
    <dbReference type="NCBI Taxonomy" id="1033014"/>
    <lineage>
        <taxon>Eukaryota</taxon>
        <taxon>Fungi</taxon>
        <taxon>Dikarya</taxon>
        <taxon>Basidiomycota</taxon>
        <taxon>Agaricomycotina</taxon>
        <taxon>Agaricomycetes</taxon>
        <taxon>Agaricomycetidae</taxon>
        <taxon>Agaricales</taxon>
        <taxon>Marasmiineae</taxon>
        <taxon>Mycenaceae</taxon>
        <taxon>Mycena</taxon>
    </lineage>
</organism>
<protein>
    <submittedName>
        <fullName evidence="5">Fungal-specific transcription factor domain-containing protein</fullName>
    </submittedName>
</protein>
<dbReference type="GO" id="GO:0000981">
    <property type="term" value="F:DNA-binding transcription factor activity, RNA polymerase II-specific"/>
    <property type="evidence" value="ECO:0007669"/>
    <property type="project" value="InterPro"/>
</dbReference>
<reference evidence="5" key="1">
    <citation type="submission" date="2023-03" db="EMBL/GenBank/DDBJ databases">
        <title>Massive genome expansion in bonnet fungi (Mycena s.s.) driven by repeated elements and novel gene families across ecological guilds.</title>
        <authorList>
            <consortium name="Lawrence Berkeley National Laboratory"/>
            <person name="Harder C.B."/>
            <person name="Miyauchi S."/>
            <person name="Viragh M."/>
            <person name="Kuo A."/>
            <person name="Thoen E."/>
            <person name="Andreopoulos B."/>
            <person name="Lu D."/>
            <person name="Skrede I."/>
            <person name="Drula E."/>
            <person name="Henrissat B."/>
            <person name="Morin E."/>
            <person name="Kohler A."/>
            <person name="Barry K."/>
            <person name="LaButti K."/>
            <person name="Morin E."/>
            <person name="Salamov A."/>
            <person name="Lipzen A."/>
            <person name="Mereny Z."/>
            <person name="Hegedus B."/>
            <person name="Baldrian P."/>
            <person name="Stursova M."/>
            <person name="Weitz H."/>
            <person name="Taylor A."/>
            <person name="Grigoriev I.V."/>
            <person name="Nagy L.G."/>
            <person name="Martin F."/>
            <person name="Kauserud H."/>
        </authorList>
    </citation>
    <scope>NUCLEOTIDE SEQUENCE</scope>
    <source>
        <strain evidence="5">CBHHK173m</strain>
    </source>
</reference>
<dbReference type="GO" id="GO:0006351">
    <property type="term" value="P:DNA-templated transcription"/>
    <property type="evidence" value="ECO:0007669"/>
    <property type="project" value="InterPro"/>
</dbReference>
<dbReference type="Proteomes" id="UP001222325">
    <property type="component" value="Unassembled WGS sequence"/>
</dbReference>
<feature type="domain" description="Zn(2)-C6 fungal-type" evidence="4">
    <location>
        <begin position="31"/>
        <end position="60"/>
    </location>
</feature>
<evidence type="ECO:0000313" key="5">
    <source>
        <dbReference type="EMBL" id="KAJ7092003.1"/>
    </source>
</evidence>